<protein>
    <recommendedName>
        <fullName evidence="1">GAF domain-containing protein</fullName>
    </recommendedName>
</protein>
<feature type="domain" description="GAF" evidence="1">
    <location>
        <begin position="46"/>
        <end position="155"/>
    </location>
</feature>
<name>A0A2S7U306_9BACT</name>
<accession>A0A2S7U306</accession>
<dbReference type="AlphaFoldDB" id="A0A2S7U306"/>
<dbReference type="InterPro" id="IPR029016">
    <property type="entry name" value="GAF-like_dom_sf"/>
</dbReference>
<gene>
    <name evidence="2" type="ORF">BSZ32_11140</name>
</gene>
<comment type="caution">
    <text evidence="2">The sequence shown here is derived from an EMBL/GenBank/DDBJ whole genome shotgun (WGS) entry which is preliminary data.</text>
</comment>
<keyword evidence="3" id="KW-1185">Reference proteome</keyword>
<evidence type="ECO:0000259" key="1">
    <source>
        <dbReference type="Pfam" id="PF13185"/>
    </source>
</evidence>
<dbReference type="Pfam" id="PF13185">
    <property type="entry name" value="GAF_2"/>
    <property type="match status" value="1"/>
</dbReference>
<organism evidence="2 3">
    <name type="scientific">Rubritalea profundi</name>
    <dbReference type="NCBI Taxonomy" id="1658618"/>
    <lineage>
        <taxon>Bacteria</taxon>
        <taxon>Pseudomonadati</taxon>
        <taxon>Verrucomicrobiota</taxon>
        <taxon>Verrucomicrobiia</taxon>
        <taxon>Verrucomicrobiales</taxon>
        <taxon>Rubritaleaceae</taxon>
        <taxon>Rubritalea</taxon>
    </lineage>
</organism>
<sequence>MWRCHQVSSKEQRYEDVFKRLEALLAGVSDEVACLSTTACELFHAFEEFHWVGFYRVTVPGELTVGPYQGGHGCLKISFDRGVCGAAARTKQVQIVSDVNAVTDHIACSTTTQSEIVLPVVDVNDELRAVLDVDSDELAHFDAMDQYHLAKVCDLLTRTCYVVS</sequence>
<reference evidence="2 3" key="1">
    <citation type="submission" date="2016-12" db="EMBL/GenBank/DDBJ databases">
        <title>Study of bacterial adaptation to deep sea.</title>
        <authorList>
            <person name="Song J."/>
            <person name="Yoshizawa S."/>
            <person name="Kogure K."/>
        </authorList>
    </citation>
    <scope>NUCLEOTIDE SEQUENCE [LARGE SCALE GENOMIC DNA]</scope>
    <source>
        <strain evidence="2 3">SAORIC-165</strain>
    </source>
</reference>
<evidence type="ECO:0000313" key="3">
    <source>
        <dbReference type="Proteomes" id="UP000239907"/>
    </source>
</evidence>
<proteinExistence type="predicted"/>
<dbReference type="EMBL" id="MQWA01000001">
    <property type="protein sequence ID" value="PQJ28990.1"/>
    <property type="molecule type" value="Genomic_DNA"/>
</dbReference>
<dbReference type="OrthoDB" id="9796252at2"/>
<dbReference type="Proteomes" id="UP000239907">
    <property type="component" value="Unassembled WGS sequence"/>
</dbReference>
<dbReference type="SUPFAM" id="SSF55781">
    <property type="entry name" value="GAF domain-like"/>
    <property type="match status" value="1"/>
</dbReference>
<dbReference type="InterPro" id="IPR003018">
    <property type="entry name" value="GAF"/>
</dbReference>
<dbReference type="Gene3D" id="3.30.450.40">
    <property type="match status" value="1"/>
</dbReference>
<evidence type="ECO:0000313" key="2">
    <source>
        <dbReference type="EMBL" id="PQJ28990.1"/>
    </source>
</evidence>